<evidence type="ECO:0000256" key="1">
    <source>
        <dbReference type="SAM" id="MobiDB-lite"/>
    </source>
</evidence>
<sequence>MGRKKISKAQEDKPVQEEEILAAEDQEVEGHEQVEKAPKLAPEENPKFFFTKHDGFYRSFREACEAAIEDRSKAPTAVHLAGALMGMKDLDMGYLPMEWHVFAKTHPDLALLLRRSVHEMTLRGLTDEDKHFKVGLPDAARCKVPGGVEVANYTYLGGLPNPDLRKGSKKMEYVEDDGHLEEGRKKAAKKAAQKAAQEQKSKKTRKRKSNQKKRKLAEESDPEDWAPESPPTKSSKKAKSTPKRGKKQKQAQAEEPASDAVTSRARPDPGPAVYYSAPEPQPTVTPPAPTKRPVSPSEFWEPRVRARLGTWLATEGYDTDSDREDDGNSVGGQVVEVAGS</sequence>
<protein>
    <submittedName>
        <fullName evidence="2">Uncharacterized protein</fullName>
    </submittedName>
</protein>
<feature type="compositionally biased region" description="Basic residues" evidence="1">
    <location>
        <begin position="234"/>
        <end position="249"/>
    </location>
</feature>
<comment type="caution">
    <text evidence="2">The sequence shown here is derived from an EMBL/GenBank/DDBJ whole genome shotgun (WGS) entry which is preliminary data.</text>
</comment>
<accession>A0A8H7N778</accession>
<name>A0A8H7N778_BIOOC</name>
<feature type="compositionally biased region" description="Basic residues" evidence="1">
    <location>
        <begin position="202"/>
        <end position="215"/>
    </location>
</feature>
<gene>
    <name evidence="2" type="ORF">IM811_014639</name>
</gene>
<evidence type="ECO:0000313" key="3">
    <source>
        <dbReference type="Proteomes" id="UP000616885"/>
    </source>
</evidence>
<feature type="region of interest" description="Disordered" evidence="1">
    <location>
        <begin position="179"/>
        <end position="301"/>
    </location>
</feature>
<feature type="compositionally biased region" description="Acidic residues" evidence="1">
    <location>
        <begin position="317"/>
        <end position="327"/>
    </location>
</feature>
<feature type="compositionally biased region" description="Pro residues" evidence="1">
    <location>
        <begin position="279"/>
        <end position="290"/>
    </location>
</feature>
<organism evidence="2 3">
    <name type="scientific">Bionectria ochroleuca</name>
    <name type="common">Gliocladium roseum</name>
    <dbReference type="NCBI Taxonomy" id="29856"/>
    <lineage>
        <taxon>Eukaryota</taxon>
        <taxon>Fungi</taxon>
        <taxon>Dikarya</taxon>
        <taxon>Ascomycota</taxon>
        <taxon>Pezizomycotina</taxon>
        <taxon>Sordariomycetes</taxon>
        <taxon>Hypocreomycetidae</taxon>
        <taxon>Hypocreales</taxon>
        <taxon>Bionectriaceae</taxon>
        <taxon>Clonostachys</taxon>
    </lineage>
</organism>
<evidence type="ECO:0000313" key="2">
    <source>
        <dbReference type="EMBL" id="KAF9750419.1"/>
    </source>
</evidence>
<feature type="region of interest" description="Disordered" evidence="1">
    <location>
        <begin position="315"/>
        <end position="340"/>
    </location>
</feature>
<reference evidence="2" key="1">
    <citation type="submission" date="2020-10" db="EMBL/GenBank/DDBJ databases">
        <title>High-Quality Genome Resource of Clonostachys rosea strain S41 by Oxford Nanopore Long-Read Sequencing.</title>
        <authorList>
            <person name="Wang H."/>
        </authorList>
    </citation>
    <scope>NUCLEOTIDE SEQUENCE</scope>
    <source>
        <strain evidence="2">S41</strain>
    </source>
</reference>
<dbReference type="EMBL" id="JADCTT010000006">
    <property type="protein sequence ID" value="KAF9750419.1"/>
    <property type="molecule type" value="Genomic_DNA"/>
</dbReference>
<proteinExistence type="predicted"/>
<dbReference type="Proteomes" id="UP000616885">
    <property type="component" value="Unassembled WGS sequence"/>
</dbReference>
<dbReference type="AlphaFoldDB" id="A0A8H7N778"/>